<organism evidence="4 5">
    <name type="scientific">Zophobas morio</name>
    <dbReference type="NCBI Taxonomy" id="2755281"/>
    <lineage>
        <taxon>Eukaryota</taxon>
        <taxon>Metazoa</taxon>
        <taxon>Ecdysozoa</taxon>
        <taxon>Arthropoda</taxon>
        <taxon>Hexapoda</taxon>
        <taxon>Insecta</taxon>
        <taxon>Pterygota</taxon>
        <taxon>Neoptera</taxon>
        <taxon>Endopterygota</taxon>
        <taxon>Coleoptera</taxon>
        <taxon>Polyphaga</taxon>
        <taxon>Cucujiformia</taxon>
        <taxon>Tenebrionidae</taxon>
        <taxon>Zophobas</taxon>
    </lineage>
</organism>
<dbReference type="Gene3D" id="1.10.287.70">
    <property type="match status" value="1"/>
</dbReference>
<feature type="transmembrane region" description="Helical" evidence="2">
    <location>
        <begin position="121"/>
        <end position="142"/>
    </location>
</feature>
<dbReference type="Gene3D" id="2.60.120.10">
    <property type="entry name" value="Jelly Rolls"/>
    <property type="match status" value="1"/>
</dbReference>
<name>A0AA38M7S9_9CUCU</name>
<feature type="transmembrane region" description="Helical" evidence="2">
    <location>
        <begin position="90"/>
        <end position="109"/>
    </location>
</feature>
<accession>A0AA38M7S9</accession>
<keyword evidence="2" id="KW-0812">Transmembrane</keyword>
<keyword evidence="5" id="KW-1185">Reference proteome</keyword>
<dbReference type="InterPro" id="IPR000595">
    <property type="entry name" value="cNMP-bd_dom"/>
</dbReference>
<feature type="transmembrane region" description="Helical" evidence="2">
    <location>
        <begin position="239"/>
        <end position="263"/>
    </location>
</feature>
<dbReference type="SUPFAM" id="SSF81324">
    <property type="entry name" value="Voltage-gated potassium channels"/>
    <property type="match status" value="1"/>
</dbReference>
<evidence type="ECO:0000256" key="1">
    <source>
        <dbReference type="SAM" id="MobiDB-lite"/>
    </source>
</evidence>
<dbReference type="AlphaFoldDB" id="A0AA38M7S9"/>
<evidence type="ECO:0000313" key="4">
    <source>
        <dbReference type="EMBL" id="KAJ3646970.1"/>
    </source>
</evidence>
<evidence type="ECO:0000313" key="5">
    <source>
        <dbReference type="Proteomes" id="UP001168821"/>
    </source>
</evidence>
<gene>
    <name evidence="4" type="ORF">Zmor_024525</name>
</gene>
<dbReference type="InterPro" id="IPR018490">
    <property type="entry name" value="cNMP-bd_dom_sf"/>
</dbReference>
<dbReference type="PANTHER" id="PTHR45689:SF14">
    <property type="entry name" value="CYCLIC NUCLEOTIDE-GATED CATION CHANNEL SUBUNIT A-LIKE PROTEIN"/>
    <property type="match status" value="1"/>
</dbReference>
<comment type="caution">
    <text evidence="4">The sequence shown here is derived from an EMBL/GenBank/DDBJ whole genome shotgun (WGS) entry which is preliminary data.</text>
</comment>
<dbReference type="PANTHER" id="PTHR45689">
    <property type="entry name" value="I[[H]] CHANNEL, ISOFORM E"/>
    <property type="match status" value="1"/>
</dbReference>
<dbReference type="PROSITE" id="PS50042">
    <property type="entry name" value="CNMP_BINDING_3"/>
    <property type="match status" value="1"/>
</dbReference>
<dbReference type="SUPFAM" id="SSF51206">
    <property type="entry name" value="cAMP-binding domain-like"/>
    <property type="match status" value="1"/>
</dbReference>
<dbReference type="Proteomes" id="UP001168821">
    <property type="component" value="Unassembled WGS sequence"/>
</dbReference>
<keyword evidence="2" id="KW-0472">Membrane</keyword>
<dbReference type="GO" id="GO:0003254">
    <property type="term" value="P:regulation of membrane depolarization"/>
    <property type="evidence" value="ECO:0007669"/>
    <property type="project" value="TreeGrafter"/>
</dbReference>
<evidence type="ECO:0000259" key="3">
    <source>
        <dbReference type="PROSITE" id="PS50042"/>
    </source>
</evidence>
<dbReference type="GO" id="GO:0005249">
    <property type="term" value="F:voltage-gated potassium channel activity"/>
    <property type="evidence" value="ECO:0007669"/>
    <property type="project" value="TreeGrafter"/>
</dbReference>
<evidence type="ECO:0000256" key="2">
    <source>
        <dbReference type="SAM" id="Phobius"/>
    </source>
</evidence>
<proteinExistence type="predicted"/>
<dbReference type="GO" id="GO:0098855">
    <property type="term" value="C:HCN channel complex"/>
    <property type="evidence" value="ECO:0007669"/>
    <property type="project" value="TreeGrafter"/>
</dbReference>
<reference evidence="4" key="1">
    <citation type="journal article" date="2023" name="G3 (Bethesda)">
        <title>Whole genome assemblies of Zophobas morio and Tenebrio molitor.</title>
        <authorList>
            <person name="Kaur S."/>
            <person name="Stinson S.A."/>
            <person name="diCenzo G.C."/>
        </authorList>
    </citation>
    <scope>NUCLEOTIDE SEQUENCE</scope>
    <source>
        <strain evidence="4">QUZm001</strain>
    </source>
</reference>
<dbReference type="EMBL" id="JALNTZ010000007">
    <property type="protein sequence ID" value="KAJ3646970.1"/>
    <property type="molecule type" value="Genomic_DNA"/>
</dbReference>
<sequence>MAAFLKATSRKIVDHPCQLECTQTIDTLIAYIDSGYFVKQRRQFRTLCLVSETSPLSKTFYKSSSEIHEEQLRQLRKYYYMIHPMSDFRIFWESSMIIAYLLLLTSVIPLELTFIYDTPPLIIAIKFLLDLICYIDVIMNFYTGYVIKQTRKVELDPKMILQNYIFGKHYVDGLFLVDVLSSIPVSFIMAVCASFSPRPDLYLLKLFLFLKLFRLRTMFRFIHHYFLRRKFWGARVRYFLLFVWFLLGIFWLSGSTVFIMGIVSDTTEEIIYSNIYDQARNMVDRCTVLIECVMLVGPDYMDDKVTDAYKLLTIFYIILGSFINMIILSQIISIYKSRFAARNKHREQVQEIEQFTRFKGISPDLRDSIIAHADFKYQRKILREAEIMNTLSEFLKEEVMMFKCQNLVDKVDFFKDLPPPLRIQIVRKLRPEVYLKNEVIFPIGSIGVSMFFIYVGSVGIYSRTGREADFKGTAVNRSTTKVPLGRSSSSGVWGYRSGLFSPLDGDFIYRKPTRTAYYTSLGRTCRPKLGRYDRRSAVRSRLLGQVESTTTSQPPLNPSKPVPFVKATR</sequence>
<dbReference type="GO" id="GO:0035725">
    <property type="term" value="P:sodium ion transmembrane transport"/>
    <property type="evidence" value="ECO:0007669"/>
    <property type="project" value="TreeGrafter"/>
</dbReference>
<feature type="transmembrane region" description="Helical" evidence="2">
    <location>
        <begin position="439"/>
        <end position="461"/>
    </location>
</feature>
<protein>
    <recommendedName>
        <fullName evidence="3">Cyclic nucleotide-binding domain-containing protein</fullName>
    </recommendedName>
</protein>
<keyword evidence="2" id="KW-1133">Transmembrane helix</keyword>
<dbReference type="InterPro" id="IPR051413">
    <property type="entry name" value="K/Na_HCN_channel"/>
</dbReference>
<dbReference type="InterPro" id="IPR014710">
    <property type="entry name" value="RmlC-like_jellyroll"/>
</dbReference>
<dbReference type="Gene3D" id="1.10.287.630">
    <property type="entry name" value="Helix hairpin bin"/>
    <property type="match status" value="1"/>
</dbReference>
<feature type="transmembrane region" description="Helical" evidence="2">
    <location>
        <begin position="314"/>
        <end position="335"/>
    </location>
</feature>
<feature type="domain" description="Cyclic nucleotide-binding" evidence="3">
    <location>
        <begin position="413"/>
        <end position="463"/>
    </location>
</feature>
<feature type="region of interest" description="Disordered" evidence="1">
    <location>
        <begin position="545"/>
        <end position="569"/>
    </location>
</feature>